<dbReference type="AlphaFoldDB" id="A0A8D7ZWC9"/>
<organism evidence="2">
    <name type="scientific">Culex pipiens</name>
    <name type="common">House mosquito</name>
    <dbReference type="NCBI Taxonomy" id="7175"/>
    <lineage>
        <taxon>Eukaryota</taxon>
        <taxon>Metazoa</taxon>
        <taxon>Ecdysozoa</taxon>
        <taxon>Arthropoda</taxon>
        <taxon>Hexapoda</taxon>
        <taxon>Insecta</taxon>
        <taxon>Pterygota</taxon>
        <taxon>Neoptera</taxon>
        <taxon>Endopterygota</taxon>
        <taxon>Diptera</taxon>
        <taxon>Nematocera</taxon>
        <taxon>Culicoidea</taxon>
        <taxon>Culicidae</taxon>
        <taxon>Culicinae</taxon>
        <taxon>Culicini</taxon>
        <taxon>Culex</taxon>
        <taxon>Culex</taxon>
    </lineage>
</organism>
<evidence type="ECO:0000256" key="1">
    <source>
        <dbReference type="SAM" id="MobiDB-lite"/>
    </source>
</evidence>
<feature type="compositionally biased region" description="Polar residues" evidence="1">
    <location>
        <begin position="56"/>
        <end position="65"/>
    </location>
</feature>
<sequence>MARMSSRRTMVPERKRTNAEGIDTAQNRSPGSAATNRAREQVCTTRPDRSPVSGPARNQFSTGKNVTKGPDRHQDGVSRTNAERIHTAQNRSPVSAGTDAGKTIASGRNR</sequence>
<feature type="region of interest" description="Disordered" evidence="1">
    <location>
        <begin position="1"/>
        <end position="110"/>
    </location>
</feature>
<name>A0A8D7ZWC9_CULPI</name>
<proteinExistence type="predicted"/>
<protein>
    <submittedName>
        <fullName evidence="2">(northern house mosquito) hypothetical protein</fullName>
    </submittedName>
</protein>
<dbReference type="EMBL" id="HBUE01002119">
    <property type="protein sequence ID" value="CAG6444093.1"/>
    <property type="molecule type" value="Transcribed_RNA"/>
</dbReference>
<evidence type="ECO:0000313" key="2">
    <source>
        <dbReference type="EMBL" id="CAG6444093.1"/>
    </source>
</evidence>
<feature type="compositionally biased region" description="Polar residues" evidence="1">
    <location>
        <begin position="24"/>
        <end position="35"/>
    </location>
</feature>
<feature type="compositionally biased region" description="Basic and acidic residues" evidence="1">
    <location>
        <begin position="69"/>
        <end position="86"/>
    </location>
</feature>
<reference evidence="2" key="1">
    <citation type="submission" date="2021-05" db="EMBL/GenBank/DDBJ databases">
        <authorList>
            <person name="Alioto T."/>
            <person name="Alioto T."/>
            <person name="Gomez Garrido J."/>
        </authorList>
    </citation>
    <scope>NUCLEOTIDE SEQUENCE</scope>
</reference>
<accession>A0A8D7ZWC9</accession>